<dbReference type="InParanoid" id="A0A1X7VGY9"/>
<evidence type="ECO:0000313" key="2">
    <source>
        <dbReference type="EnsemblMetazoa" id="Aqu2.1.39044_001"/>
    </source>
</evidence>
<sequence length="159" mass="18055">HIVDVCVDTGKGANTIISYLHHYLENYGIKAITVHLNADNCTGQNKNNALMQYLAWRVLTDRNRSIKISFFPEGRTNFSTCRCFGLIKRCFWKTDVGECSSTGRMADRQWYLYDRIWEFCPDNCKHKACPKPSMPKPAAVAHNLPEAQHGSAADKFSPP</sequence>
<name>A0A1X7VGY9_AMPQE</name>
<organism evidence="2">
    <name type="scientific">Amphimedon queenslandica</name>
    <name type="common">Sponge</name>
    <dbReference type="NCBI Taxonomy" id="400682"/>
    <lineage>
        <taxon>Eukaryota</taxon>
        <taxon>Metazoa</taxon>
        <taxon>Porifera</taxon>
        <taxon>Demospongiae</taxon>
        <taxon>Heteroscleromorpha</taxon>
        <taxon>Haplosclerida</taxon>
        <taxon>Niphatidae</taxon>
        <taxon>Amphimedon</taxon>
    </lineage>
</organism>
<evidence type="ECO:0000259" key="1">
    <source>
        <dbReference type="Pfam" id="PF25273"/>
    </source>
</evidence>
<feature type="domain" description="DUF7869" evidence="1">
    <location>
        <begin position="12"/>
        <end position="96"/>
    </location>
</feature>
<proteinExistence type="predicted"/>
<dbReference type="AlphaFoldDB" id="A0A1X7VGY9"/>
<protein>
    <recommendedName>
        <fullName evidence="1">DUF7869 domain-containing protein</fullName>
    </recommendedName>
</protein>
<dbReference type="InterPro" id="IPR057191">
    <property type="entry name" value="DUF7869"/>
</dbReference>
<reference evidence="2" key="1">
    <citation type="submission" date="2017-05" db="UniProtKB">
        <authorList>
            <consortium name="EnsemblMetazoa"/>
        </authorList>
    </citation>
    <scope>IDENTIFICATION</scope>
</reference>
<accession>A0A1X7VGY9</accession>
<dbReference type="Pfam" id="PF25273">
    <property type="entry name" value="DUF7869"/>
    <property type="match status" value="1"/>
</dbReference>
<dbReference type="PANTHER" id="PTHR34415:SF1">
    <property type="entry name" value="INTEGRASE CATALYTIC DOMAIN-CONTAINING PROTEIN"/>
    <property type="match status" value="1"/>
</dbReference>
<dbReference type="EnsemblMetazoa" id="Aqu2.1.39044_001">
    <property type="protein sequence ID" value="Aqu2.1.39044_001"/>
    <property type="gene ID" value="Aqu2.1.39044"/>
</dbReference>
<dbReference type="PANTHER" id="PTHR34415">
    <property type="entry name" value="INTEGRASE CATALYTIC DOMAIN-CONTAINING PROTEIN"/>
    <property type="match status" value="1"/>
</dbReference>